<sequence length="133" mass="14955">MLAIGTFLIVLGLGFVIYTNPAFFRVGKGTLAPWDPPKKLVVAGAYRYVRNPMISSVLMIVLGEALIFVSIELFILFILFFIVNHVYFVYSEEPELNGLVTITLCIKKCSKVDAPLKTLENEYNQGRLKFISC</sequence>
<protein>
    <submittedName>
        <fullName evidence="7">Methyltransferase</fullName>
    </submittedName>
</protein>
<dbReference type="Pfam" id="PF04191">
    <property type="entry name" value="PEMT"/>
    <property type="match status" value="1"/>
</dbReference>
<comment type="subcellular location">
    <subcellularLocation>
        <location evidence="1">Endomembrane system</location>
        <topology evidence="1">Multi-pass membrane protein</topology>
    </subcellularLocation>
</comment>
<dbReference type="GO" id="GO:0008168">
    <property type="term" value="F:methyltransferase activity"/>
    <property type="evidence" value="ECO:0007669"/>
    <property type="project" value="UniProtKB-KW"/>
</dbReference>
<keyword evidence="7" id="KW-0808">Transferase</keyword>
<keyword evidence="3 5" id="KW-1133">Transmembrane helix</keyword>
<dbReference type="RefSeq" id="WP_052376034.1">
    <property type="nucleotide sequence ID" value="NZ_JAPVER010000020.1"/>
</dbReference>
<evidence type="ECO:0000313" key="7">
    <source>
        <dbReference type="EMBL" id="MCZ3371434.1"/>
    </source>
</evidence>
<reference evidence="7" key="1">
    <citation type="submission" date="2022-12" db="EMBL/GenBank/DDBJ databases">
        <title>Reclassification of two methanogenic archaea species isolated from the Kolyma lowland permafrost.</title>
        <authorList>
            <person name="Trubitsyn V.E."/>
            <person name="Rivkina E.M."/>
            <person name="Shcherbakova V.A."/>
        </authorList>
    </citation>
    <scope>NUCLEOTIDE SEQUENCE</scope>
    <source>
        <strain evidence="6">M2</strain>
        <strain evidence="7">MK4</strain>
    </source>
</reference>
<evidence type="ECO:0000256" key="3">
    <source>
        <dbReference type="ARBA" id="ARBA00022989"/>
    </source>
</evidence>
<keyword evidence="4 5" id="KW-0472">Membrane</keyword>
<evidence type="ECO:0000256" key="5">
    <source>
        <dbReference type="SAM" id="Phobius"/>
    </source>
</evidence>
<feature type="transmembrane region" description="Helical" evidence="5">
    <location>
        <begin position="57"/>
        <end position="83"/>
    </location>
</feature>
<dbReference type="Proteomes" id="UP001068021">
    <property type="component" value="Unassembled WGS sequence"/>
</dbReference>
<accession>A0A9E4ZZ22</accession>
<feature type="transmembrane region" description="Helical" evidence="5">
    <location>
        <begin position="6"/>
        <end position="24"/>
    </location>
</feature>
<dbReference type="EMBL" id="JAPVER010000020">
    <property type="protein sequence ID" value="MCZ3365969.1"/>
    <property type="molecule type" value="Genomic_DNA"/>
</dbReference>
<dbReference type="InterPro" id="IPR007318">
    <property type="entry name" value="Phopholipid_MeTrfase"/>
</dbReference>
<dbReference type="EMBL" id="JAPVES010000024">
    <property type="protein sequence ID" value="MCZ3371434.1"/>
    <property type="molecule type" value="Genomic_DNA"/>
</dbReference>
<comment type="caution">
    <text evidence="7">The sequence shown here is derived from an EMBL/GenBank/DDBJ whole genome shotgun (WGS) entry which is preliminary data.</text>
</comment>
<gene>
    <name evidence="7" type="ORF">O3H35_02165</name>
    <name evidence="6" type="ORF">O3H54_08745</name>
</gene>
<dbReference type="Proteomes" id="UP001074446">
    <property type="component" value="Unassembled WGS sequence"/>
</dbReference>
<evidence type="ECO:0000256" key="1">
    <source>
        <dbReference type="ARBA" id="ARBA00004127"/>
    </source>
</evidence>
<dbReference type="GO" id="GO:0012505">
    <property type="term" value="C:endomembrane system"/>
    <property type="evidence" value="ECO:0007669"/>
    <property type="project" value="UniProtKB-SubCell"/>
</dbReference>
<evidence type="ECO:0000313" key="8">
    <source>
        <dbReference type="Proteomes" id="UP001068021"/>
    </source>
</evidence>
<dbReference type="AlphaFoldDB" id="A0A9E4ZZ22"/>
<keyword evidence="7" id="KW-0489">Methyltransferase</keyword>
<keyword evidence="8" id="KW-1185">Reference proteome</keyword>
<evidence type="ECO:0000256" key="4">
    <source>
        <dbReference type="ARBA" id="ARBA00023136"/>
    </source>
</evidence>
<keyword evidence="2 5" id="KW-0812">Transmembrane</keyword>
<dbReference type="GO" id="GO:0032259">
    <property type="term" value="P:methylation"/>
    <property type="evidence" value="ECO:0007669"/>
    <property type="project" value="UniProtKB-KW"/>
</dbReference>
<name>A0A9E4ZZ22_9EURY</name>
<evidence type="ECO:0000256" key="2">
    <source>
        <dbReference type="ARBA" id="ARBA00022692"/>
    </source>
</evidence>
<dbReference type="Gene3D" id="1.20.120.1630">
    <property type="match status" value="1"/>
</dbReference>
<organism evidence="7">
    <name type="scientific">Methanobacterium veterum</name>
    <dbReference type="NCBI Taxonomy" id="408577"/>
    <lineage>
        <taxon>Archaea</taxon>
        <taxon>Methanobacteriati</taxon>
        <taxon>Methanobacteriota</taxon>
        <taxon>Methanomada group</taxon>
        <taxon>Methanobacteria</taxon>
        <taxon>Methanobacteriales</taxon>
        <taxon>Methanobacteriaceae</taxon>
        <taxon>Methanobacterium</taxon>
    </lineage>
</organism>
<proteinExistence type="predicted"/>
<evidence type="ECO:0000313" key="6">
    <source>
        <dbReference type="EMBL" id="MCZ3365969.1"/>
    </source>
</evidence>